<dbReference type="EMBL" id="CP042425">
    <property type="protein sequence ID" value="QEL18735.1"/>
    <property type="molecule type" value="Genomic_DNA"/>
</dbReference>
<evidence type="ECO:0000313" key="1">
    <source>
        <dbReference type="EMBL" id="QEL18735.1"/>
    </source>
</evidence>
<protein>
    <recommendedName>
        <fullName evidence="3">VRR-NUC domain-containing protein</fullName>
    </recommendedName>
</protein>
<dbReference type="GO" id="GO:0003676">
    <property type="term" value="F:nucleic acid binding"/>
    <property type="evidence" value="ECO:0007669"/>
    <property type="project" value="InterPro"/>
</dbReference>
<gene>
    <name evidence="1" type="ORF">PX52LOC_05771</name>
</gene>
<dbReference type="InterPro" id="IPR011856">
    <property type="entry name" value="tRNA_endonuc-like_dom_sf"/>
</dbReference>
<evidence type="ECO:0000313" key="2">
    <source>
        <dbReference type="Proteomes" id="UP000324974"/>
    </source>
</evidence>
<reference evidence="2" key="1">
    <citation type="submission" date="2019-08" db="EMBL/GenBank/DDBJ databases">
        <title>Limnoglobus roseus gen. nov., sp. nov., a novel freshwater planctomycete with a giant genome from the family Gemmataceae.</title>
        <authorList>
            <person name="Kulichevskaya I.S."/>
            <person name="Naumoff D.G."/>
            <person name="Miroshnikov K."/>
            <person name="Ivanova A."/>
            <person name="Philippov D.A."/>
            <person name="Hakobyan A."/>
            <person name="Rijpstra I.C."/>
            <person name="Sinninghe Damste J.S."/>
            <person name="Liesack W."/>
            <person name="Dedysh S.N."/>
        </authorList>
    </citation>
    <scope>NUCLEOTIDE SEQUENCE [LARGE SCALE GENOMIC DNA]</scope>
    <source>
        <strain evidence="2">PX52</strain>
    </source>
</reference>
<dbReference type="OrthoDB" id="6064992at2"/>
<accession>A0A5C1AJ88</accession>
<dbReference type="Gene3D" id="3.40.1350.10">
    <property type="match status" value="1"/>
</dbReference>
<proteinExistence type="predicted"/>
<dbReference type="KEGG" id="lrs:PX52LOC_05771"/>
<evidence type="ECO:0008006" key="3">
    <source>
        <dbReference type="Google" id="ProtNLM"/>
    </source>
</evidence>
<keyword evidence="2" id="KW-1185">Reference proteome</keyword>
<name>A0A5C1AJ88_9BACT</name>
<organism evidence="1 2">
    <name type="scientific">Limnoglobus roseus</name>
    <dbReference type="NCBI Taxonomy" id="2598579"/>
    <lineage>
        <taxon>Bacteria</taxon>
        <taxon>Pseudomonadati</taxon>
        <taxon>Planctomycetota</taxon>
        <taxon>Planctomycetia</taxon>
        <taxon>Gemmatales</taxon>
        <taxon>Gemmataceae</taxon>
        <taxon>Limnoglobus</taxon>
    </lineage>
</organism>
<sequence>MVRRAASVDENQAEVVAAFRKMGCSVQPLHTVGQGCPDLLIGHLGVNRVVEVKDGKKPLGKRQLTPDQQTWHNQWRGEVDVAESVDDAVRLVRKWTGWQSDS</sequence>
<dbReference type="AlphaFoldDB" id="A0A5C1AJ88"/>
<dbReference type="Proteomes" id="UP000324974">
    <property type="component" value="Chromosome"/>
</dbReference>